<proteinExistence type="predicted"/>
<evidence type="ECO:0000256" key="2">
    <source>
        <dbReference type="SAM" id="Phobius"/>
    </source>
</evidence>
<evidence type="ECO:0008006" key="5">
    <source>
        <dbReference type="Google" id="ProtNLM"/>
    </source>
</evidence>
<organism evidence="3 4">
    <name type="scientific">Phialemonium thermophilum</name>
    <dbReference type="NCBI Taxonomy" id="223376"/>
    <lineage>
        <taxon>Eukaryota</taxon>
        <taxon>Fungi</taxon>
        <taxon>Dikarya</taxon>
        <taxon>Ascomycota</taxon>
        <taxon>Pezizomycotina</taxon>
        <taxon>Sordariomycetes</taxon>
        <taxon>Sordariomycetidae</taxon>
        <taxon>Cephalothecales</taxon>
        <taxon>Cephalothecaceae</taxon>
        <taxon>Phialemonium</taxon>
    </lineage>
</organism>
<keyword evidence="2" id="KW-0472">Membrane</keyword>
<sequence length="181" mass="19988">MSDIRDTREDRGDEAAPLLPSPREAEAGPGGTAPVKDAWQRGFLAATAASVVLGGLVLILLVASVIVMSGRPDNYYPPFDLYYYFAATAGFSIIAILHSATNLFGTRDGVPPPQGLAGILVDIFAGLFFLFQSLYSMQQLLYRRDSCLPNRPAPDPRCADWRRRAEPLFWTYLFVTFLFGY</sequence>
<reference evidence="3 4" key="1">
    <citation type="journal article" date="2024" name="Commun. Biol.">
        <title>Comparative genomic analysis of thermophilic fungi reveals convergent evolutionary adaptations and gene losses.</title>
        <authorList>
            <person name="Steindorff A.S."/>
            <person name="Aguilar-Pontes M.V."/>
            <person name="Robinson A.J."/>
            <person name="Andreopoulos B."/>
            <person name="LaButti K."/>
            <person name="Kuo A."/>
            <person name="Mondo S."/>
            <person name="Riley R."/>
            <person name="Otillar R."/>
            <person name="Haridas S."/>
            <person name="Lipzen A."/>
            <person name="Grimwood J."/>
            <person name="Schmutz J."/>
            <person name="Clum A."/>
            <person name="Reid I.D."/>
            <person name="Moisan M.C."/>
            <person name="Butler G."/>
            <person name="Nguyen T.T.M."/>
            <person name="Dewar K."/>
            <person name="Conant G."/>
            <person name="Drula E."/>
            <person name="Henrissat B."/>
            <person name="Hansel C."/>
            <person name="Singer S."/>
            <person name="Hutchinson M.I."/>
            <person name="de Vries R.P."/>
            <person name="Natvig D.O."/>
            <person name="Powell A.J."/>
            <person name="Tsang A."/>
            <person name="Grigoriev I.V."/>
        </authorList>
    </citation>
    <scope>NUCLEOTIDE SEQUENCE [LARGE SCALE GENOMIC DNA]</scope>
    <source>
        <strain evidence="3 4">ATCC 24622</strain>
    </source>
</reference>
<feature type="transmembrane region" description="Helical" evidence="2">
    <location>
        <begin position="43"/>
        <end position="69"/>
    </location>
</feature>
<evidence type="ECO:0000256" key="1">
    <source>
        <dbReference type="SAM" id="MobiDB-lite"/>
    </source>
</evidence>
<dbReference type="EMBL" id="JAZHXJ010002413">
    <property type="protein sequence ID" value="KAL1838868.1"/>
    <property type="molecule type" value="Genomic_DNA"/>
</dbReference>
<dbReference type="Proteomes" id="UP001586593">
    <property type="component" value="Unassembled WGS sequence"/>
</dbReference>
<keyword evidence="2" id="KW-0812">Transmembrane</keyword>
<evidence type="ECO:0000313" key="4">
    <source>
        <dbReference type="Proteomes" id="UP001586593"/>
    </source>
</evidence>
<feature type="transmembrane region" description="Helical" evidence="2">
    <location>
        <begin position="116"/>
        <end position="135"/>
    </location>
</feature>
<gene>
    <name evidence="3" type="ORF">VTK73DRAFT_4215</name>
</gene>
<name>A0ABR3VAL4_9PEZI</name>
<keyword evidence="4" id="KW-1185">Reference proteome</keyword>
<keyword evidence="2" id="KW-1133">Transmembrane helix</keyword>
<feature type="transmembrane region" description="Helical" evidence="2">
    <location>
        <begin position="81"/>
        <end position="104"/>
    </location>
</feature>
<feature type="compositionally biased region" description="Basic and acidic residues" evidence="1">
    <location>
        <begin position="1"/>
        <end position="14"/>
    </location>
</feature>
<comment type="caution">
    <text evidence="3">The sequence shown here is derived from an EMBL/GenBank/DDBJ whole genome shotgun (WGS) entry which is preliminary data.</text>
</comment>
<feature type="region of interest" description="Disordered" evidence="1">
    <location>
        <begin position="1"/>
        <end position="31"/>
    </location>
</feature>
<evidence type="ECO:0000313" key="3">
    <source>
        <dbReference type="EMBL" id="KAL1838868.1"/>
    </source>
</evidence>
<accession>A0ABR3VAL4</accession>
<protein>
    <recommendedName>
        <fullName evidence="5">MARVEL domain-containing protein</fullName>
    </recommendedName>
</protein>